<sequence>MKKTLLLLLMLVSFFSQSQETQYFPALVNNGSTSANSRAPQGSQRYARTVYLITAAEVMASGLVNGDIVNSIGFNYSSAQNIATTGNFIVYMQNTTDATNLKSATWATAITGMTTVSNATFTIPTTTGEVYHQYSGGSSFTYTGGALYVAFDYQNATGTLATTSNLALCNTTLTNGLKSAQSTTAIPTTMTNSNWRPQTFLGKDVICASPSAVTASLITDNSASISWIGSGSNFSIQYGVQGFTLGTGTIVNSISSPYNISMLNTATSYSYYIKKICASPNESIWSGPYSFTTSAFSAAIPPYSYGFETSDDWSLLNAGTGNNWTIYVQGAPIPTAAEGTSYAGYNYNSSNAANAWLFSRRLNLTAGTNYSIKFKYRIADGTVYPENFKVTMGTDKTVVAQTNTLQTYNSVPLQAWTQADLSFTPSTSGDYYLGFNCFSLADQYRLAIDDVEITAAVLSTSTFDAKFFKVYPNPVNNMVSISSGSKVTFDTISITDINGRIVKSFTYNAVTETNINVSDLNSGIYFLKIKTSEGILDKKIIKQQ</sequence>
<dbReference type="Proteomes" id="UP000817854">
    <property type="component" value="Unassembled WGS sequence"/>
</dbReference>
<dbReference type="NCBIfam" id="NF038128">
    <property type="entry name" value="choice_anch_J"/>
    <property type="match status" value="1"/>
</dbReference>
<evidence type="ECO:0000313" key="4">
    <source>
        <dbReference type="EMBL" id="NHN26819.1"/>
    </source>
</evidence>
<evidence type="ECO:0000313" key="5">
    <source>
        <dbReference type="Proteomes" id="UP000817854"/>
    </source>
</evidence>
<reference evidence="5" key="1">
    <citation type="submission" date="2019-05" db="EMBL/GenBank/DDBJ databases">
        <title>Flavobacterium profundi sp. nov., isolated from a deep-sea seamount.</title>
        <authorList>
            <person name="Zhang D.-C."/>
        </authorList>
    </citation>
    <scope>NUCLEOTIDE SEQUENCE [LARGE SCALE GENOMIC DNA]</scope>
    <source>
        <strain evidence="5">EC11</strain>
    </source>
</reference>
<keyword evidence="5" id="KW-1185">Reference proteome</keyword>
<dbReference type="InterPro" id="IPR026444">
    <property type="entry name" value="Secre_tail"/>
</dbReference>
<dbReference type="NCBIfam" id="TIGR04183">
    <property type="entry name" value="Por_Secre_tail"/>
    <property type="match status" value="1"/>
</dbReference>
<dbReference type="Gene3D" id="2.60.120.200">
    <property type="match status" value="1"/>
</dbReference>
<evidence type="ECO:0000256" key="1">
    <source>
        <dbReference type="ARBA" id="ARBA00022729"/>
    </source>
</evidence>
<evidence type="ECO:0000256" key="2">
    <source>
        <dbReference type="SAM" id="SignalP"/>
    </source>
</evidence>
<dbReference type="Gene3D" id="2.60.40.3080">
    <property type="match status" value="1"/>
</dbReference>
<proteinExistence type="predicted"/>
<evidence type="ECO:0000259" key="3">
    <source>
        <dbReference type="PROSITE" id="PS50853"/>
    </source>
</evidence>
<name>A0ABX0ISK4_9FLAO</name>
<keyword evidence="1 2" id="KW-0732">Signal</keyword>
<feature type="signal peptide" evidence="2">
    <location>
        <begin position="1"/>
        <end position="18"/>
    </location>
</feature>
<organism evidence="4 5">
    <name type="scientific">Flavobacterium jejuense</name>
    <dbReference type="NCBI Taxonomy" id="1544455"/>
    <lineage>
        <taxon>Bacteria</taxon>
        <taxon>Pseudomonadati</taxon>
        <taxon>Bacteroidota</taxon>
        <taxon>Flavobacteriia</taxon>
        <taxon>Flavobacteriales</taxon>
        <taxon>Flavobacteriaceae</taxon>
        <taxon>Flavobacterium</taxon>
    </lineage>
</organism>
<feature type="chain" id="PRO_5046049730" evidence="2">
    <location>
        <begin position="19"/>
        <end position="544"/>
    </location>
</feature>
<dbReference type="RefSeq" id="WP_140963134.1">
    <property type="nucleotide sequence ID" value="NZ_VEVQ02000009.1"/>
</dbReference>
<dbReference type="PROSITE" id="PS50853">
    <property type="entry name" value="FN3"/>
    <property type="match status" value="1"/>
</dbReference>
<dbReference type="InterPro" id="IPR013783">
    <property type="entry name" value="Ig-like_fold"/>
</dbReference>
<dbReference type="Pfam" id="PF18962">
    <property type="entry name" value="Por_Secre_tail"/>
    <property type="match status" value="1"/>
</dbReference>
<comment type="caution">
    <text evidence="4">The sequence shown here is derived from an EMBL/GenBank/DDBJ whole genome shotgun (WGS) entry which is preliminary data.</text>
</comment>
<reference evidence="4 5" key="2">
    <citation type="submission" date="2020-02" db="EMBL/GenBank/DDBJ databases">
        <title>Flavobacterium profundi sp. nov., isolated from a deep-sea seamount.</title>
        <authorList>
            <person name="Zhang D.-C."/>
        </authorList>
    </citation>
    <scope>NUCLEOTIDE SEQUENCE [LARGE SCALE GENOMIC DNA]</scope>
    <source>
        <strain evidence="4 5">EC11</strain>
    </source>
</reference>
<dbReference type="Gene3D" id="2.60.40.10">
    <property type="entry name" value="Immunoglobulins"/>
    <property type="match status" value="1"/>
</dbReference>
<gene>
    <name evidence="4" type="ORF">FIA58_014130</name>
</gene>
<protein>
    <submittedName>
        <fullName evidence="4">T9SS type A sorting domain-containing protein</fullName>
    </submittedName>
</protein>
<dbReference type="InterPro" id="IPR003961">
    <property type="entry name" value="FN3_dom"/>
</dbReference>
<feature type="domain" description="Fibronectin type-III" evidence="3">
    <location>
        <begin position="209"/>
        <end position="296"/>
    </location>
</feature>
<dbReference type="EMBL" id="VEVQ02000009">
    <property type="protein sequence ID" value="NHN26819.1"/>
    <property type="molecule type" value="Genomic_DNA"/>
</dbReference>
<accession>A0ABX0ISK4</accession>